<proteinExistence type="predicted"/>
<dbReference type="InterPro" id="IPR018764">
    <property type="entry name" value="RskA_C"/>
</dbReference>
<dbReference type="GO" id="GO:0016989">
    <property type="term" value="F:sigma factor antagonist activity"/>
    <property type="evidence" value="ECO:0007669"/>
    <property type="project" value="TreeGrafter"/>
</dbReference>
<keyword evidence="3" id="KW-1185">Reference proteome</keyword>
<dbReference type="Proteomes" id="UP000285530">
    <property type="component" value="Unassembled WGS sequence"/>
</dbReference>
<name>A0A418ZTU8_9RHOB</name>
<dbReference type="EMBL" id="QZEV01000065">
    <property type="protein sequence ID" value="RJL01501.1"/>
    <property type="molecule type" value="Genomic_DNA"/>
</dbReference>
<accession>A0A418ZTU8</accession>
<dbReference type="Pfam" id="PF10099">
    <property type="entry name" value="RskA_C"/>
    <property type="match status" value="1"/>
</dbReference>
<dbReference type="PANTHER" id="PTHR37461">
    <property type="entry name" value="ANTI-SIGMA-K FACTOR RSKA"/>
    <property type="match status" value="1"/>
</dbReference>
<dbReference type="GO" id="GO:0006417">
    <property type="term" value="P:regulation of translation"/>
    <property type="evidence" value="ECO:0007669"/>
    <property type="project" value="TreeGrafter"/>
</dbReference>
<comment type="caution">
    <text evidence="2">The sequence shown here is derived from an EMBL/GenBank/DDBJ whole genome shotgun (WGS) entry which is preliminary data.</text>
</comment>
<organism evidence="2 3">
    <name type="scientific">Paracoccus aestuarii</name>
    <dbReference type="NCBI Taxonomy" id="453842"/>
    <lineage>
        <taxon>Bacteria</taxon>
        <taxon>Pseudomonadati</taxon>
        <taxon>Pseudomonadota</taxon>
        <taxon>Alphaproteobacteria</taxon>
        <taxon>Rhodobacterales</taxon>
        <taxon>Paracoccaceae</taxon>
        <taxon>Paracoccus</taxon>
    </lineage>
</organism>
<evidence type="ECO:0000259" key="1">
    <source>
        <dbReference type="Pfam" id="PF10099"/>
    </source>
</evidence>
<dbReference type="OrthoDB" id="9816387at2"/>
<protein>
    <recommendedName>
        <fullName evidence="1">Anti-sigma K factor RskA C-terminal domain-containing protein</fullName>
    </recommendedName>
</protein>
<feature type="domain" description="Anti-sigma K factor RskA C-terminal" evidence="1">
    <location>
        <begin position="106"/>
        <end position="226"/>
    </location>
</feature>
<dbReference type="RefSeq" id="WP_119886811.1">
    <property type="nucleotide sequence ID" value="NZ_CP067169.1"/>
</dbReference>
<reference evidence="2 3" key="1">
    <citation type="submission" date="2018-09" db="EMBL/GenBank/DDBJ databases">
        <title>Paracoccus onubensis nov. sp. a moderate halophilic bacterium isolated from Gruta de las Maravillas (Aracena, Spain).</title>
        <authorList>
            <person name="Jurado V."/>
            <person name="Gutierrez-Patricio S."/>
            <person name="Gonzalez-Pimentel J.L."/>
            <person name="Laiz L."/>
            <person name="Saiz-Jimenez C."/>
        </authorList>
    </citation>
    <scope>NUCLEOTIDE SEQUENCE [LARGE SCALE GENOMIC DNA]</scope>
    <source>
        <strain evidence="2 3">DSM 19484</strain>
    </source>
</reference>
<gene>
    <name evidence="2" type="ORF">D3P06_12180</name>
</gene>
<dbReference type="InterPro" id="IPR051474">
    <property type="entry name" value="Anti-sigma-K/W_factor"/>
</dbReference>
<dbReference type="PANTHER" id="PTHR37461:SF1">
    <property type="entry name" value="ANTI-SIGMA-K FACTOR RSKA"/>
    <property type="match status" value="1"/>
</dbReference>
<evidence type="ECO:0000313" key="3">
    <source>
        <dbReference type="Proteomes" id="UP000285530"/>
    </source>
</evidence>
<evidence type="ECO:0000313" key="2">
    <source>
        <dbReference type="EMBL" id="RJL01501.1"/>
    </source>
</evidence>
<dbReference type="GO" id="GO:0005886">
    <property type="term" value="C:plasma membrane"/>
    <property type="evidence" value="ECO:0007669"/>
    <property type="project" value="InterPro"/>
</dbReference>
<sequence length="235" mass="24487">MTPDTPLTPAEETEALAAEQALGLLEGDEAREARARMDADPAFARAVCDWQERLAAMAEDLTPVMAPARARQAIRERLGHATPPLSNDPAAPRPWWRGPIGALAGLAAAAAVAVAIWLPGTGTTPAQPGYQARLESPEAALAVTARVTDRQLEVALQGQPAPQGRDWEIWWIADADATPLSLGVVPRDGSARIDLPQGLEPGPQVQLALSDEPTGGSPTGQATGPVLAIAALTSM</sequence>
<dbReference type="AlphaFoldDB" id="A0A418ZTU8"/>